<dbReference type="GO" id="GO:0008233">
    <property type="term" value="F:peptidase activity"/>
    <property type="evidence" value="ECO:0007669"/>
    <property type="project" value="UniProtKB-KW"/>
</dbReference>
<feature type="domain" description="Prohead serine protease" evidence="4">
    <location>
        <begin position="20"/>
        <end position="175"/>
    </location>
</feature>
<dbReference type="Proteomes" id="UP000184465">
    <property type="component" value="Unassembled WGS sequence"/>
</dbReference>
<keyword evidence="1" id="KW-1188">Viral release from host cell</keyword>
<dbReference type="STRING" id="1121301.SAMN02745912_03452"/>
<evidence type="ECO:0000256" key="2">
    <source>
        <dbReference type="ARBA" id="ARBA00022670"/>
    </source>
</evidence>
<keyword evidence="2" id="KW-0645">Protease</keyword>
<evidence type="ECO:0000313" key="6">
    <source>
        <dbReference type="Proteomes" id="UP000184465"/>
    </source>
</evidence>
<evidence type="ECO:0000313" key="5">
    <source>
        <dbReference type="EMBL" id="SHK48823.1"/>
    </source>
</evidence>
<dbReference type="EMBL" id="FRAG01000072">
    <property type="protein sequence ID" value="SHK48823.1"/>
    <property type="molecule type" value="Genomic_DNA"/>
</dbReference>
<dbReference type="RefSeq" id="WP_073152928.1">
    <property type="nucleotide sequence ID" value="NZ_FRAG01000072.1"/>
</dbReference>
<evidence type="ECO:0000259" key="4">
    <source>
        <dbReference type="Pfam" id="PF04586"/>
    </source>
</evidence>
<dbReference type="AlphaFoldDB" id="A0A1M6SVV9"/>
<keyword evidence="3" id="KW-0378">Hydrolase</keyword>
<name>A0A1M6SVV9_PARC5</name>
<sequence length="209" mass="24338">MEMERRTINMTELRVKSKPNSEEGEKTVRTIEGHAAVFNKWSEKMGGFFPYKERVLPGAFKDSIEKDDIRALFNHNPDYVLGRNKSGTLELKEDEKGLKVTIHPPDTQWARDLLVSIDRGDITQMSFGFIVESDRWGLEEGMDVRELQKVKLFDVSPVTYPAYPQTDIGVRSIDEVFKKHKEEERQKKAIKAKEKLDLYKRKIEILSKY</sequence>
<dbReference type="InterPro" id="IPR006433">
    <property type="entry name" value="Prohead_protease"/>
</dbReference>
<organism evidence="5 6">
    <name type="scientific">Paramaledivibacter caminithermalis (strain DSM 15212 / CIP 107654 / DViRD3)</name>
    <name type="common">Clostridium caminithermale</name>
    <dbReference type="NCBI Taxonomy" id="1121301"/>
    <lineage>
        <taxon>Bacteria</taxon>
        <taxon>Bacillati</taxon>
        <taxon>Bacillota</taxon>
        <taxon>Clostridia</taxon>
        <taxon>Peptostreptococcales</taxon>
        <taxon>Caminicellaceae</taxon>
        <taxon>Paramaledivibacter</taxon>
    </lineage>
</organism>
<dbReference type="OrthoDB" id="64791at2"/>
<protein>
    <recommendedName>
        <fullName evidence="4">Prohead serine protease domain-containing protein</fullName>
    </recommendedName>
</protein>
<dbReference type="Pfam" id="PF04586">
    <property type="entry name" value="Peptidase_S78"/>
    <property type="match status" value="1"/>
</dbReference>
<keyword evidence="6" id="KW-1185">Reference proteome</keyword>
<gene>
    <name evidence="5" type="ORF">SAMN02745912_03452</name>
</gene>
<dbReference type="InterPro" id="IPR054613">
    <property type="entry name" value="Peptidase_S78_dom"/>
</dbReference>
<dbReference type="NCBIfam" id="TIGR01543">
    <property type="entry name" value="proheadase_HK97"/>
    <property type="match status" value="1"/>
</dbReference>
<reference evidence="6" key="1">
    <citation type="submission" date="2016-11" db="EMBL/GenBank/DDBJ databases">
        <authorList>
            <person name="Varghese N."/>
            <person name="Submissions S."/>
        </authorList>
    </citation>
    <scope>NUCLEOTIDE SEQUENCE [LARGE SCALE GENOMIC DNA]</scope>
    <source>
        <strain evidence="6">DSM 15212 / CIP 107654 / DViRD3</strain>
    </source>
</reference>
<proteinExistence type="predicted"/>
<evidence type="ECO:0000256" key="3">
    <source>
        <dbReference type="ARBA" id="ARBA00022801"/>
    </source>
</evidence>
<evidence type="ECO:0000256" key="1">
    <source>
        <dbReference type="ARBA" id="ARBA00022612"/>
    </source>
</evidence>
<dbReference type="GO" id="GO:0006508">
    <property type="term" value="P:proteolysis"/>
    <property type="evidence" value="ECO:0007669"/>
    <property type="project" value="UniProtKB-KW"/>
</dbReference>
<accession>A0A1M6SVV9</accession>